<evidence type="ECO:0000259" key="3">
    <source>
        <dbReference type="Pfam" id="PF01156"/>
    </source>
</evidence>
<protein>
    <submittedName>
        <fullName evidence="4">Nucleoside hydrolase</fullName>
    </submittedName>
</protein>
<dbReference type="GO" id="GO:0006152">
    <property type="term" value="P:purine nucleoside catabolic process"/>
    <property type="evidence" value="ECO:0007669"/>
    <property type="project" value="TreeGrafter"/>
</dbReference>
<evidence type="ECO:0000313" key="4">
    <source>
        <dbReference type="EMBL" id="PVZ72239.1"/>
    </source>
</evidence>
<dbReference type="InterPro" id="IPR001910">
    <property type="entry name" value="Inosine/uridine_hydrolase_dom"/>
</dbReference>
<dbReference type="CDD" id="cd02650">
    <property type="entry name" value="nuc_hydro_CaPnhB"/>
    <property type="match status" value="1"/>
</dbReference>
<dbReference type="PANTHER" id="PTHR12304:SF4">
    <property type="entry name" value="URIDINE NUCLEOSIDASE"/>
    <property type="match status" value="1"/>
</dbReference>
<dbReference type="GO" id="GO:0008477">
    <property type="term" value="F:purine nucleosidase activity"/>
    <property type="evidence" value="ECO:0007669"/>
    <property type="project" value="TreeGrafter"/>
</dbReference>
<keyword evidence="5" id="KW-1185">Reference proteome</keyword>
<dbReference type="Pfam" id="PF01156">
    <property type="entry name" value="IU_nuc_hydro"/>
    <property type="match status" value="1"/>
</dbReference>
<evidence type="ECO:0000313" key="5">
    <source>
        <dbReference type="Proteomes" id="UP000244906"/>
    </source>
</evidence>
<keyword evidence="2" id="KW-0326">Glycosidase</keyword>
<dbReference type="PANTHER" id="PTHR12304">
    <property type="entry name" value="INOSINE-URIDINE PREFERRING NUCLEOSIDE HYDROLASE"/>
    <property type="match status" value="1"/>
</dbReference>
<dbReference type="SUPFAM" id="SSF53590">
    <property type="entry name" value="Nucleoside hydrolase"/>
    <property type="match status" value="1"/>
</dbReference>
<reference evidence="4 5" key="1">
    <citation type="submission" date="2018-04" db="EMBL/GenBank/DDBJ databases">
        <title>Thalassorhabdus spongiae gen. nov., sp. nov., isolated from a marine sponge in South-West Iceland.</title>
        <authorList>
            <person name="Knobloch S."/>
            <person name="Daussin A."/>
            <person name="Johannsson R."/>
            <person name="Marteinsson V.T."/>
        </authorList>
    </citation>
    <scope>NUCLEOTIDE SEQUENCE [LARGE SCALE GENOMIC DNA]</scope>
    <source>
        <strain evidence="4 5">Hp12</strain>
    </source>
</reference>
<dbReference type="OrthoDB" id="9797882at2"/>
<dbReference type="InterPro" id="IPR023186">
    <property type="entry name" value="IUNH"/>
</dbReference>
<evidence type="ECO:0000256" key="2">
    <source>
        <dbReference type="ARBA" id="ARBA00023295"/>
    </source>
</evidence>
<feature type="domain" description="Inosine/uridine-preferring nucleoside hydrolase" evidence="3">
    <location>
        <begin position="6"/>
        <end position="305"/>
    </location>
</feature>
<evidence type="ECO:0000256" key="1">
    <source>
        <dbReference type="ARBA" id="ARBA00022801"/>
    </source>
</evidence>
<dbReference type="AlphaFoldDB" id="A0A2V1H0R6"/>
<name>A0A2V1H0R6_9GAMM</name>
<accession>A0A2V1H0R6</accession>
<dbReference type="RefSeq" id="WP_116685825.1">
    <property type="nucleotide sequence ID" value="NZ_CAWNYD010000001.1"/>
</dbReference>
<sequence>MATKFIIDTDPGIDDALAIACAFADPQIEVLALTSVFGNASVTQTTENALRILEVLEQDVPVYPGAHRPLTMPAKDFPAFVHGENGLGNIPQPKAKRQPEPISAAQYIVNAANQYPGEITIVALGPLTNLALAVALDPTVAQKIKRVVSMGGNLHVPGNVSAAAEANIYCDPDSADQVYNAGWPVSVVGLDVTHQVTTTIEYFEQLEKKQPIVGKFLHQITRFYMDFYQDCYQIDGCHIHDSSAIACATHPEWFGMESGQLRVVCDGECKGKLLLHKDAGYIHKFNPWLEKPEVDVAVTVDVKAISNWLDTIF</sequence>
<gene>
    <name evidence="4" type="ORF">DC094_04290</name>
</gene>
<keyword evidence="1 4" id="KW-0378">Hydrolase</keyword>
<dbReference type="EMBL" id="QDDL01000001">
    <property type="protein sequence ID" value="PVZ72239.1"/>
    <property type="molecule type" value="Genomic_DNA"/>
</dbReference>
<proteinExistence type="predicted"/>
<dbReference type="GO" id="GO:0005829">
    <property type="term" value="C:cytosol"/>
    <property type="evidence" value="ECO:0007669"/>
    <property type="project" value="TreeGrafter"/>
</dbReference>
<dbReference type="InterPro" id="IPR036452">
    <property type="entry name" value="Ribo_hydro-like"/>
</dbReference>
<dbReference type="Gene3D" id="3.90.245.10">
    <property type="entry name" value="Ribonucleoside hydrolase-like"/>
    <property type="match status" value="1"/>
</dbReference>
<comment type="caution">
    <text evidence="4">The sequence shown here is derived from an EMBL/GenBank/DDBJ whole genome shotgun (WGS) entry which is preliminary data.</text>
</comment>
<dbReference type="Proteomes" id="UP000244906">
    <property type="component" value="Unassembled WGS sequence"/>
</dbReference>
<organism evidence="4 5">
    <name type="scientific">Pelagibaculum spongiae</name>
    <dbReference type="NCBI Taxonomy" id="2080658"/>
    <lineage>
        <taxon>Bacteria</taxon>
        <taxon>Pseudomonadati</taxon>
        <taxon>Pseudomonadota</taxon>
        <taxon>Gammaproteobacteria</taxon>
        <taxon>Oceanospirillales</taxon>
        <taxon>Pelagibaculum</taxon>
    </lineage>
</organism>